<proteinExistence type="predicted"/>
<name>L9KL47_TUPCH</name>
<protein>
    <submittedName>
        <fullName evidence="1">Trafficking protein particle complex subunit 9</fullName>
    </submittedName>
</protein>
<dbReference type="InterPro" id="IPR013935">
    <property type="entry name" value="Trs120_TRAPPC9"/>
</dbReference>
<evidence type="ECO:0000313" key="2">
    <source>
        <dbReference type="Proteomes" id="UP000011518"/>
    </source>
</evidence>
<dbReference type="InParanoid" id="L9KL47"/>
<reference evidence="2" key="2">
    <citation type="journal article" date="2013" name="Nat. Commun.">
        <title>Genome of the Chinese tree shrew.</title>
        <authorList>
            <person name="Fan Y."/>
            <person name="Huang Z.Y."/>
            <person name="Cao C.C."/>
            <person name="Chen C.S."/>
            <person name="Chen Y.X."/>
            <person name="Fan D.D."/>
            <person name="He J."/>
            <person name="Hou H.L."/>
            <person name="Hu L."/>
            <person name="Hu X.T."/>
            <person name="Jiang X.T."/>
            <person name="Lai R."/>
            <person name="Lang Y.S."/>
            <person name="Liang B."/>
            <person name="Liao S.G."/>
            <person name="Mu D."/>
            <person name="Ma Y.Y."/>
            <person name="Niu Y.Y."/>
            <person name="Sun X.Q."/>
            <person name="Xia J.Q."/>
            <person name="Xiao J."/>
            <person name="Xiong Z.Q."/>
            <person name="Xu L."/>
            <person name="Yang L."/>
            <person name="Zhang Y."/>
            <person name="Zhao W."/>
            <person name="Zhao X.D."/>
            <person name="Zheng Y.T."/>
            <person name="Zhou J.M."/>
            <person name="Zhu Y.B."/>
            <person name="Zhang G.J."/>
            <person name="Wang J."/>
            <person name="Yao Y.G."/>
        </authorList>
    </citation>
    <scope>NUCLEOTIDE SEQUENCE [LARGE SCALE GENOMIC DNA]</scope>
</reference>
<dbReference type="PANTHER" id="PTHR21512:SF5">
    <property type="entry name" value="TRAFFICKING PROTEIN PARTICLE COMPLEX SUBUNIT 9"/>
    <property type="match status" value="1"/>
</dbReference>
<dbReference type="GO" id="GO:0005802">
    <property type="term" value="C:trans-Golgi network"/>
    <property type="evidence" value="ECO:0007669"/>
    <property type="project" value="TreeGrafter"/>
</dbReference>
<dbReference type="AlphaFoldDB" id="L9KL47"/>
<dbReference type="PANTHER" id="PTHR21512">
    <property type="entry name" value="TRAFFICKING PROTEIN PARTICLE COMPLEX SUBUNIT 9"/>
    <property type="match status" value="1"/>
</dbReference>
<gene>
    <name evidence="1" type="ORF">TREES_T100016081</name>
</gene>
<organism evidence="1 2">
    <name type="scientific">Tupaia chinensis</name>
    <name type="common">Chinese tree shrew</name>
    <name type="synonym">Tupaia belangeri chinensis</name>
    <dbReference type="NCBI Taxonomy" id="246437"/>
    <lineage>
        <taxon>Eukaryota</taxon>
        <taxon>Metazoa</taxon>
        <taxon>Chordata</taxon>
        <taxon>Craniata</taxon>
        <taxon>Vertebrata</taxon>
        <taxon>Euteleostomi</taxon>
        <taxon>Mammalia</taxon>
        <taxon>Eutheria</taxon>
        <taxon>Euarchontoglires</taxon>
        <taxon>Scandentia</taxon>
        <taxon>Tupaiidae</taxon>
        <taxon>Tupaia</taxon>
    </lineage>
</organism>
<reference evidence="2" key="1">
    <citation type="submission" date="2012-07" db="EMBL/GenBank/DDBJ databases">
        <title>Genome of the Chinese tree shrew, a rising model animal genetically related to primates.</title>
        <authorList>
            <person name="Zhang G."/>
            <person name="Fan Y."/>
            <person name="Yao Y."/>
            <person name="Huang Z."/>
        </authorList>
    </citation>
    <scope>NUCLEOTIDE SEQUENCE [LARGE SCALE GENOMIC DNA]</scope>
</reference>
<dbReference type="EMBL" id="KB320776">
    <property type="protein sequence ID" value="ELW63458.1"/>
    <property type="molecule type" value="Genomic_DNA"/>
</dbReference>
<dbReference type="Proteomes" id="UP000011518">
    <property type="component" value="Unassembled WGS sequence"/>
</dbReference>
<keyword evidence="2" id="KW-1185">Reference proteome</keyword>
<accession>L9KL47</accession>
<dbReference type="STRING" id="246437.L9KL47"/>
<sequence>MCWLPSFPFVRELELSEEEKIQRYSILSELYELIGFHRKSAFFKRVAAMQCVAPSIPEPGWRACYKLLLETLPGYSLSLDPRDFTKGTHRGWAAVQMRLLHELVYASRRMGNPALSVRHLSFLLQTMLDFLSDQAGCLPQAFCHLLPQLLLADRAVLYGTCPMGRHRLTRQGCLRGCGALQASSGQHHGMLPRLAVAFSPSRWEGPCVQVAPLGPVPPNAFELCTWLARNVCRPEHQAPGSVVERAVTAKGSPSPLWRVACPRSLLSSV</sequence>
<evidence type="ECO:0000313" key="1">
    <source>
        <dbReference type="EMBL" id="ELW63458.1"/>
    </source>
</evidence>
<dbReference type="eggNOG" id="KOG1953">
    <property type="taxonomic scope" value="Eukaryota"/>
</dbReference>